<sequence length="235" mass="26317">MPIEAGRFSTTTLRLQLQGIEMLQTLADRVLRPLSPNAETTAEANEALQNARRVANKFILHHWDISSENVLVNEATGRPTCLLDFDMVYADSLATMPRYPPIMAVYEEDEIDTHTAFPNDVPGYNDPSTRKESLRARQCMCVAFDARLDAVNSPWRATQPSVASASGEYTRQRDAGDALAPVRMLVRMISEAIHSVVEVRWFEGELATAYRAQGPSTPAYGPRLRQLSNMQRKSF</sequence>
<feature type="compositionally biased region" description="Polar residues" evidence="1">
    <location>
        <begin position="226"/>
        <end position="235"/>
    </location>
</feature>
<keyword evidence="3" id="KW-1185">Reference proteome</keyword>
<dbReference type="EMBL" id="JAUIRO010000008">
    <property type="protein sequence ID" value="KAK0703183.1"/>
    <property type="molecule type" value="Genomic_DNA"/>
</dbReference>
<dbReference type="Proteomes" id="UP001172101">
    <property type="component" value="Unassembled WGS sequence"/>
</dbReference>
<dbReference type="RefSeq" id="XP_060290042.1">
    <property type="nucleotide sequence ID" value="XM_060442998.1"/>
</dbReference>
<evidence type="ECO:0000256" key="1">
    <source>
        <dbReference type="SAM" id="MobiDB-lite"/>
    </source>
</evidence>
<dbReference type="GeneID" id="85326268"/>
<evidence type="ECO:0000313" key="3">
    <source>
        <dbReference type="Proteomes" id="UP001172101"/>
    </source>
</evidence>
<organism evidence="2 3">
    <name type="scientific">Lasiosphaeria miniovina</name>
    <dbReference type="NCBI Taxonomy" id="1954250"/>
    <lineage>
        <taxon>Eukaryota</taxon>
        <taxon>Fungi</taxon>
        <taxon>Dikarya</taxon>
        <taxon>Ascomycota</taxon>
        <taxon>Pezizomycotina</taxon>
        <taxon>Sordariomycetes</taxon>
        <taxon>Sordariomycetidae</taxon>
        <taxon>Sordariales</taxon>
        <taxon>Lasiosphaeriaceae</taxon>
        <taxon>Lasiosphaeria</taxon>
    </lineage>
</organism>
<name>A0AA39ZT82_9PEZI</name>
<accession>A0AA39ZT82</accession>
<feature type="region of interest" description="Disordered" evidence="1">
    <location>
        <begin position="213"/>
        <end position="235"/>
    </location>
</feature>
<reference evidence="2" key="1">
    <citation type="submission" date="2023-06" db="EMBL/GenBank/DDBJ databases">
        <title>Genome-scale phylogeny and comparative genomics of the fungal order Sordariales.</title>
        <authorList>
            <consortium name="Lawrence Berkeley National Laboratory"/>
            <person name="Hensen N."/>
            <person name="Bonometti L."/>
            <person name="Westerberg I."/>
            <person name="Brannstrom I.O."/>
            <person name="Guillou S."/>
            <person name="Cros-Aarteil S."/>
            <person name="Calhoun S."/>
            <person name="Haridas S."/>
            <person name="Kuo A."/>
            <person name="Mondo S."/>
            <person name="Pangilinan J."/>
            <person name="Riley R."/>
            <person name="LaButti K."/>
            <person name="Andreopoulos B."/>
            <person name="Lipzen A."/>
            <person name="Chen C."/>
            <person name="Yanf M."/>
            <person name="Daum C."/>
            <person name="Ng V."/>
            <person name="Clum A."/>
            <person name="Steindorff A."/>
            <person name="Ohm R."/>
            <person name="Martin F."/>
            <person name="Silar P."/>
            <person name="Natvig D."/>
            <person name="Lalanne C."/>
            <person name="Gautier V."/>
            <person name="Ament-velasquez S.L."/>
            <person name="Kruys A."/>
            <person name="Hutchinson M.I."/>
            <person name="Powell A.J."/>
            <person name="Barry K."/>
            <person name="Miller A.N."/>
            <person name="Grigoriev I.V."/>
            <person name="Debuchy R."/>
            <person name="Gladieux P."/>
            <person name="Thoren M.H."/>
            <person name="Johannesson H."/>
        </authorList>
    </citation>
    <scope>NUCLEOTIDE SEQUENCE</scope>
    <source>
        <strain evidence="2">SMH2392-1A</strain>
    </source>
</reference>
<comment type="caution">
    <text evidence="2">The sequence shown here is derived from an EMBL/GenBank/DDBJ whole genome shotgun (WGS) entry which is preliminary data.</text>
</comment>
<evidence type="ECO:0000313" key="2">
    <source>
        <dbReference type="EMBL" id="KAK0703183.1"/>
    </source>
</evidence>
<protein>
    <submittedName>
        <fullName evidence="2">Uncharacterized protein</fullName>
    </submittedName>
</protein>
<dbReference type="AlphaFoldDB" id="A0AA39ZT82"/>
<proteinExistence type="predicted"/>
<gene>
    <name evidence="2" type="ORF">B0T26DRAFT_730102</name>
</gene>